<accession>A0A101M099</accession>
<geneLocation type="mitochondrion" evidence="1"/>
<keyword evidence="1" id="KW-0496">Mitochondrion</keyword>
<name>A0A101M099_PICGL</name>
<sequence length="52" mass="6209">MPKNQLMQNKLLIMQNQLLIMQNIFMSNPPIAHRLPPNQLMQEQRTSNMAYR</sequence>
<protein>
    <submittedName>
        <fullName evidence="1">Uncharacterized protein</fullName>
    </submittedName>
</protein>
<dbReference type="AlphaFoldDB" id="A0A101M099"/>
<dbReference type="EMBL" id="LKAM01000005">
    <property type="protein sequence ID" value="KUM48579.1"/>
    <property type="molecule type" value="Genomic_DNA"/>
</dbReference>
<evidence type="ECO:0000313" key="1">
    <source>
        <dbReference type="EMBL" id="KUM48579.1"/>
    </source>
</evidence>
<organism evidence="1">
    <name type="scientific">Picea glauca</name>
    <name type="common">White spruce</name>
    <name type="synonym">Pinus glauca</name>
    <dbReference type="NCBI Taxonomy" id="3330"/>
    <lineage>
        <taxon>Eukaryota</taxon>
        <taxon>Viridiplantae</taxon>
        <taxon>Streptophyta</taxon>
        <taxon>Embryophyta</taxon>
        <taxon>Tracheophyta</taxon>
        <taxon>Spermatophyta</taxon>
        <taxon>Pinopsida</taxon>
        <taxon>Pinidae</taxon>
        <taxon>Conifers I</taxon>
        <taxon>Pinales</taxon>
        <taxon>Pinaceae</taxon>
        <taxon>Picea</taxon>
    </lineage>
</organism>
<comment type="caution">
    <text evidence="1">The sequence shown here is derived from an EMBL/GenBank/DDBJ whole genome shotgun (WGS) entry which is preliminary data.</text>
</comment>
<proteinExistence type="predicted"/>
<reference evidence="1" key="1">
    <citation type="journal article" date="2015" name="Genome Biol. Evol.">
        <title>Organellar Genomes of White Spruce (Picea glauca): Assembly and Annotation.</title>
        <authorList>
            <person name="Jackman S.D."/>
            <person name="Warren R.L."/>
            <person name="Gibb E.A."/>
            <person name="Vandervalk B.P."/>
            <person name="Mohamadi H."/>
            <person name="Chu J."/>
            <person name="Raymond A."/>
            <person name="Pleasance S."/>
            <person name="Coope R."/>
            <person name="Wildung M.R."/>
            <person name="Ritland C.E."/>
            <person name="Bousquet J."/>
            <person name="Jones S.J."/>
            <person name="Bohlmann J."/>
            <person name="Birol I."/>
        </authorList>
    </citation>
    <scope>NUCLEOTIDE SEQUENCE [LARGE SCALE GENOMIC DNA]</scope>
    <source>
        <tissue evidence="1">Flushing bud</tissue>
    </source>
</reference>
<gene>
    <name evidence="1" type="ORF">ABT39_MTgene4594</name>
</gene>